<sequence>MSTRYPSVRIALLAFALSVWVEGSTQLRRSILLASTSSLFQEDFELSVVNESESEDRARNWARTIVDWVKARGRKLTEWERVAFGTGDLSTAFLILNTLHSKPLLPFLLTPLLGELPVPRPSIRSPRWRYILLTSLGLTVLHSISRLLVSSCVTRLTRQPPLLPPGAQVVIKGADLEPSSPAATAAPDGHEECLICSASGPSPLEAFCTTAPKLHPAHRSCFMRWRAAYGQQRPPELVDLRGQGATPTEREMRRALAVLKAAAGDALGNNLRVTVGGPENITSQLTLLPPPAYPANVETPLATLKTSSPPCPGCRSSVLLHFVLSRSLAKQRKRSLSEKMRKEAREWSKVLTGRAVLGQFLAQQGFVLALMSMMQAQAGQMYVSTAL</sequence>
<proteinExistence type="predicted"/>
<dbReference type="EMBL" id="KV417267">
    <property type="protein sequence ID" value="KZP01257.1"/>
    <property type="molecule type" value="Genomic_DNA"/>
</dbReference>
<evidence type="ECO:0000313" key="3">
    <source>
        <dbReference type="Proteomes" id="UP000076738"/>
    </source>
</evidence>
<protein>
    <recommendedName>
        <fullName evidence="4">RING-type domain-containing protein</fullName>
    </recommendedName>
</protein>
<gene>
    <name evidence="2" type="ORF">CALVIDRAFT_594756</name>
</gene>
<evidence type="ECO:0000256" key="1">
    <source>
        <dbReference type="SAM" id="SignalP"/>
    </source>
</evidence>
<feature type="signal peptide" evidence="1">
    <location>
        <begin position="1"/>
        <end position="23"/>
    </location>
</feature>
<evidence type="ECO:0008006" key="4">
    <source>
        <dbReference type="Google" id="ProtNLM"/>
    </source>
</evidence>
<dbReference type="OrthoDB" id="3243505at2759"/>
<keyword evidence="3" id="KW-1185">Reference proteome</keyword>
<dbReference type="AlphaFoldDB" id="A0A167RT91"/>
<evidence type="ECO:0000313" key="2">
    <source>
        <dbReference type="EMBL" id="KZP01257.1"/>
    </source>
</evidence>
<organism evidence="2 3">
    <name type="scientific">Calocera viscosa (strain TUFC12733)</name>
    <dbReference type="NCBI Taxonomy" id="1330018"/>
    <lineage>
        <taxon>Eukaryota</taxon>
        <taxon>Fungi</taxon>
        <taxon>Dikarya</taxon>
        <taxon>Basidiomycota</taxon>
        <taxon>Agaricomycotina</taxon>
        <taxon>Dacrymycetes</taxon>
        <taxon>Dacrymycetales</taxon>
        <taxon>Dacrymycetaceae</taxon>
        <taxon>Calocera</taxon>
    </lineage>
</organism>
<dbReference type="Proteomes" id="UP000076738">
    <property type="component" value="Unassembled WGS sequence"/>
</dbReference>
<feature type="chain" id="PRO_5007892078" description="RING-type domain-containing protein" evidence="1">
    <location>
        <begin position="24"/>
        <end position="387"/>
    </location>
</feature>
<keyword evidence="1" id="KW-0732">Signal</keyword>
<accession>A0A167RT91</accession>
<reference evidence="2 3" key="1">
    <citation type="journal article" date="2016" name="Mol. Biol. Evol.">
        <title>Comparative Genomics of Early-Diverging Mushroom-Forming Fungi Provides Insights into the Origins of Lignocellulose Decay Capabilities.</title>
        <authorList>
            <person name="Nagy L.G."/>
            <person name="Riley R."/>
            <person name="Tritt A."/>
            <person name="Adam C."/>
            <person name="Daum C."/>
            <person name="Floudas D."/>
            <person name="Sun H."/>
            <person name="Yadav J.S."/>
            <person name="Pangilinan J."/>
            <person name="Larsson K.H."/>
            <person name="Matsuura K."/>
            <person name="Barry K."/>
            <person name="Labutti K."/>
            <person name="Kuo R."/>
            <person name="Ohm R.A."/>
            <person name="Bhattacharya S.S."/>
            <person name="Shirouzu T."/>
            <person name="Yoshinaga Y."/>
            <person name="Martin F.M."/>
            <person name="Grigoriev I.V."/>
            <person name="Hibbett D.S."/>
        </authorList>
    </citation>
    <scope>NUCLEOTIDE SEQUENCE [LARGE SCALE GENOMIC DNA]</scope>
    <source>
        <strain evidence="2 3">TUFC12733</strain>
    </source>
</reference>
<name>A0A167RT91_CALVF</name>